<gene>
    <name evidence="2" type="ORF">EAS64_11385</name>
</gene>
<dbReference type="SUPFAM" id="SSF53850">
    <property type="entry name" value="Periplasmic binding protein-like II"/>
    <property type="match status" value="1"/>
</dbReference>
<dbReference type="GO" id="GO:0030976">
    <property type="term" value="F:thiamine pyrophosphate binding"/>
    <property type="evidence" value="ECO:0007669"/>
    <property type="project" value="TreeGrafter"/>
</dbReference>
<organism evidence="2 3">
    <name type="scientific">Trebonia kvetii</name>
    <dbReference type="NCBI Taxonomy" id="2480626"/>
    <lineage>
        <taxon>Bacteria</taxon>
        <taxon>Bacillati</taxon>
        <taxon>Actinomycetota</taxon>
        <taxon>Actinomycetes</taxon>
        <taxon>Streptosporangiales</taxon>
        <taxon>Treboniaceae</taxon>
        <taxon>Trebonia</taxon>
    </lineage>
</organism>
<dbReference type="Proteomes" id="UP000460272">
    <property type="component" value="Unassembled WGS sequence"/>
</dbReference>
<evidence type="ECO:0000256" key="1">
    <source>
        <dbReference type="ARBA" id="ARBA00022729"/>
    </source>
</evidence>
<protein>
    <submittedName>
        <fullName evidence="2">ABC transporter substrate-binding protein</fullName>
    </submittedName>
</protein>
<dbReference type="Gene3D" id="3.40.190.10">
    <property type="entry name" value="Periplasmic binding protein-like II"/>
    <property type="match status" value="2"/>
</dbReference>
<dbReference type="PANTHER" id="PTHR30006">
    <property type="entry name" value="THIAMINE-BINDING PERIPLASMIC PROTEIN-RELATED"/>
    <property type="match status" value="1"/>
</dbReference>
<dbReference type="PANTHER" id="PTHR30006:SF2">
    <property type="entry name" value="ABC TRANSPORTER SUBSTRATE-BINDING PROTEIN"/>
    <property type="match status" value="1"/>
</dbReference>
<evidence type="ECO:0000313" key="3">
    <source>
        <dbReference type="Proteomes" id="UP000460272"/>
    </source>
</evidence>
<proteinExistence type="predicted"/>
<dbReference type="EMBL" id="RPFW01000002">
    <property type="protein sequence ID" value="TVZ05188.1"/>
    <property type="molecule type" value="Genomic_DNA"/>
</dbReference>
<dbReference type="GO" id="GO:0015888">
    <property type="term" value="P:thiamine transport"/>
    <property type="evidence" value="ECO:0007669"/>
    <property type="project" value="TreeGrafter"/>
</dbReference>
<evidence type="ECO:0000313" key="2">
    <source>
        <dbReference type="EMBL" id="TVZ05188.1"/>
    </source>
</evidence>
<dbReference type="AlphaFoldDB" id="A0A6P2C1W9"/>
<dbReference type="GO" id="GO:0030288">
    <property type="term" value="C:outer membrane-bounded periplasmic space"/>
    <property type="evidence" value="ECO:0007669"/>
    <property type="project" value="TreeGrafter"/>
</dbReference>
<keyword evidence="1" id="KW-0732">Signal</keyword>
<accession>A0A6P2C1W9</accession>
<dbReference type="Pfam" id="PF13343">
    <property type="entry name" value="SBP_bac_6"/>
    <property type="match status" value="1"/>
</dbReference>
<reference evidence="2 3" key="1">
    <citation type="submission" date="2018-11" db="EMBL/GenBank/DDBJ databases">
        <title>Trebonia kvetii gen.nov., sp.nov., a novel acidophilic actinobacterium, and proposal of the new actinobacterial family Treboniaceae fam. nov.</title>
        <authorList>
            <person name="Rapoport D."/>
            <person name="Sagova-Mareckova M."/>
            <person name="Sedlacek I."/>
            <person name="Provaznik J."/>
            <person name="Kralova S."/>
            <person name="Pavlinic D."/>
            <person name="Benes V."/>
            <person name="Kopecky J."/>
        </authorList>
    </citation>
    <scope>NUCLEOTIDE SEQUENCE [LARGE SCALE GENOMIC DNA]</scope>
    <source>
        <strain evidence="2 3">15Tr583</strain>
    </source>
</reference>
<dbReference type="OrthoDB" id="366726at2"/>
<name>A0A6P2C1W9_9ACTN</name>
<comment type="caution">
    <text evidence="2">The sequence shown here is derived from an EMBL/GenBank/DDBJ whole genome shotgun (WGS) entry which is preliminary data.</text>
</comment>
<sequence length="356" mass="36543">MAASSSSSPSASANASTATSAAAMGGMDALVAAAKAEGHLNVITLPSNWANYGALMKAFTAKYGIQITDANPEGSSQDELNAVKQLKGQSSAPDVVDVGYSFAVTGKAAGDWAPYEVANWNDIPAAAKDASGAYYADYGGYVAIGYDPAKVKVAPTSFKSLLTGSYKNQVAIDGNPTQTGSAFAAVYAAALANGGSLANIAPGVSYFKSLKQAGNFVPVEGTPATVQSGQTPILIWWDYLLASEVKAKVPSFKIVIPSDAQYAGYYDQAISASAPHPAAARLWEEFLYSTDGQNLFLEGSTRPIEMAAMQTAGTINKTAEAALPQVPGSGSLQLPTTAQVTTAGNVVAQQWPSVAG</sequence>
<keyword evidence="3" id="KW-1185">Reference proteome</keyword>
<dbReference type="GO" id="GO:0030975">
    <property type="term" value="F:thiamine binding"/>
    <property type="evidence" value="ECO:0007669"/>
    <property type="project" value="TreeGrafter"/>
</dbReference>